<gene>
    <name evidence="3" type="ORF">KLDO_g657</name>
</gene>
<evidence type="ECO:0000313" key="3">
    <source>
        <dbReference type="EMBL" id="CDO92337.1"/>
    </source>
</evidence>
<reference evidence="3 4" key="1">
    <citation type="submission" date="2014-03" db="EMBL/GenBank/DDBJ databases">
        <title>The genome of Kluyveromyces dobzhanskii.</title>
        <authorList>
            <person name="Nystedt B."/>
            <person name="Astrom S."/>
        </authorList>
    </citation>
    <scope>NUCLEOTIDE SEQUENCE [LARGE SCALE GENOMIC DNA]</scope>
    <source>
        <strain evidence="3 4">CBS 2104</strain>
    </source>
</reference>
<keyword evidence="4" id="KW-1185">Reference proteome</keyword>
<proteinExistence type="predicted"/>
<evidence type="ECO:0000259" key="2">
    <source>
        <dbReference type="Pfam" id="PF18268"/>
    </source>
</evidence>
<organism evidence="3 4">
    <name type="scientific">Kluyveromyces dobzhanskii CBS 2104</name>
    <dbReference type="NCBI Taxonomy" id="1427455"/>
    <lineage>
        <taxon>Eukaryota</taxon>
        <taxon>Fungi</taxon>
        <taxon>Dikarya</taxon>
        <taxon>Ascomycota</taxon>
        <taxon>Saccharomycotina</taxon>
        <taxon>Saccharomycetes</taxon>
        <taxon>Saccharomycetales</taxon>
        <taxon>Saccharomycetaceae</taxon>
        <taxon>Kluyveromyces</taxon>
    </lineage>
</organism>
<dbReference type="OrthoDB" id="18412at2759"/>
<feature type="region of interest" description="Disordered" evidence="1">
    <location>
        <begin position="1"/>
        <end position="36"/>
    </location>
</feature>
<dbReference type="Proteomes" id="UP000031516">
    <property type="component" value="Unassembled WGS sequence"/>
</dbReference>
<dbReference type="AlphaFoldDB" id="A0A0A8L2J7"/>
<comment type="caution">
    <text evidence="3">The sequence shown here is derived from an EMBL/GenBank/DDBJ whole genome shotgun (WGS) entry which is preliminary data.</text>
</comment>
<dbReference type="EMBL" id="CCBQ010000013">
    <property type="protein sequence ID" value="CDO92337.1"/>
    <property type="molecule type" value="Genomic_DNA"/>
</dbReference>
<evidence type="ECO:0000256" key="1">
    <source>
        <dbReference type="SAM" id="MobiDB-lite"/>
    </source>
</evidence>
<name>A0A0A8L2J7_9SACH</name>
<dbReference type="InterPro" id="IPR040722">
    <property type="entry name" value="Hit1_C"/>
</dbReference>
<sequence>MAKCEEADKSSVGSGGSKGNCNDAETPAVESETVSDDFSPKALGTYQYALDDGRMRELLRHNTVKFHLDKVYKILNVNSGSGPSDSSMTLDMKRELAMDYLNTLRTGGIHCNEAIEEFCQIFLELLRDHN</sequence>
<dbReference type="Pfam" id="PF18268">
    <property type="entry name" value="Hit1_C"/>
    <property type="match status" value="1"/>
</dbReference>
<dbReference type="Gene3D" id="1.20.1440.260">
    <property type="match status" value="1"/>
</dbReference>
<evidence type="ECO:0000313" key="4">
    <source>
        <dbReference type="Proteomes" id="UP000031516"/>
    </source>
</evidence>
<feature type="domain" description="Hit1 C-terminal" evidence="2">
    <location>
        <begin position="54"/>
        <end position="124"/>
    </location>
</feature>
<protein>
    <submittedName>
        <fullName evidence="3">WGS project CCBQ000000000 data, contig 00041</fullName>
    </submittedName>
</protein>
<accession>A0A0A8L2J7</accession>